<keyword evidence="3" id="KW-1185">Reference proteome</keyword>
<dbReference type="GeneID" id="109126964"/>
<reference evidence="3" key="1">
    <citation type="journal article" date="2014" name="Nat. Commun.">
        <title>The emerging biofuel crop Camelina sativa retains a highly undifferentiated hexaploid genome structure.</title>
        <authorList>
            <person name="Kagale S."/>
            <person name="Koh C."/>
            <person name="Nixon J."/>
            <person name="Bollina V."/>
            <person name="Clarke W.E."/>
            <person name="Tuteja R."/>
            <person name="Spillane C."/>
            <person name="Robinson S.J."/>
            <person name="Links M.G."/>
            <person name="Clarke C."/>
            <person name="Higgins E.E."/>
            <person name="Huebert T."/>
            <person name="Sharpe A.G."/>
            <person name="Parkin I.A."/>
        </authorList>
    </citation>
    <scope>NUCLEOTIDE SEQUENCE [LARGE SCALE GENOMIC DNA]</scope>
    <source>
        <strain evidence="3">cv. DH55</strain>
    </source>
</reference>
<evidence type="ECO:0000313" key="3">
    <source>
        <dbReference type="Proteomes" id="UP000694864"/>
    </source>
</evidence>
<feature type="domain" description="Retrotransposon gag" evidence="2">
    <location>
        <begin position="95"/>
        <end position="192"/>
    </location>
</feature>
<dbReference type="PANTHER" id="PTHR35046:SF9">
    <property type="entry name" value="RNA-DIRECTED DNA POLYMERASE"/>
    <property type="match status" value="1"/>
</dbReference>
<evidence type="ECO:0000313" key="4">
    <source>
        <dbReference type="RefSeq" id="XP_019086518.1"/>
    </source>
</evidence>
<feature type="compositionally biased region" description="Polar residues" evidence="1">
    <location>
        <begin position="226"/>
        <end position="248"/>
    </location>
</feature>
<evidence type="ECO:0000259" key="2">
    <source>
        <dbReference type="Pfam" id="PF03732"/>
    </source>
</evidence>
<feature type="region of interest" description="Disordered" evidence="1">
    <location>
        <begin position="222"/>
        <end position="265"/>
    </location>
</feature>
<gene>
    <name evidence="4" type="primary">LOC109126964</name>
</gene>
<sequence length="265" mass="31273">MKKLPNELTWLKALLKDLGFESDQPITMHCDNNAAINIATNSVFHKRIKQIEVDCHKVREKIEEGVILPCHTPSKDQLADIFTKAASPQLRKVQYAVAQFTDYALTWWDRLEAEQRRNRDRPITVWEVLKVEMRRRYVPLYYHRKLQKKFRRLTQGARTVEEYFEEFEHLRNRLQVEDLEESLMAQFLDGLQDRIARKVERRPYQGFEELLHLSVQIESQIKKKNASTSRTRAQGVPSWSPNASTSNRPQEKPKATGVDTRFKPR</sequence>
<dbReference type="InterPro" id="IPR005162">
    <property type="entry name" value="Retrotrans_gag_dom"/>
</dbReference>
<dbReference type="Proteomes" id="UP000694864">
    <property type="component" value="Chromosome 2"/>
</dbReference>
<name>A0ABM1QID0_CAMSA</name>
<evidence type="ECO:0000256" key="1">
    <source>
        <dbReference type="SAM" id="MobiDB-lite"/>
    </source>
</evidence>
<proteinExistence type="predicted"/>
<dbReference type="Pfam" id="PF03732">
    <property type="entry name" value="Retrotrans_gag"/>
    <property type="match status" value="1"/>
</dbReference>
<dbReference type="CDD" id="cd09272">
    <property type="entry name" value="RNase_HI_RT_Ty1"/>
    <property type="match status" value="1"/>
</dbReference>
<protein>
    <submittedName>
        <fullName evidence="4">Uncharacterized protein LOC109126964</fullName>
    </submittedName>
</protein>
<dbReference type="PANTHER" id="PTHR35046">
    <property type="entry name" value="ZINC KNUCKLE (CCHC-TYPE) FAMILY PROTEIN"/>
    <property type="match status" value="1"/>
</dbReference>
<dbReference type="RefSeq" id="XP_019086518.1">
    <property type="nucleotide sequence ID" value="XM_019230973.1"/>
</dbReference>
<reference evidence="4" key="2">
    <citation type="submission" date="2025-08" db="UniProtKB">
        <authorList>
            <consortium name="RefSeq"/>
        </authorList>
    </citation>
    <scope>IDENTIFICATION</scope>
    <source>
        <tissue evidence="4">Leaf</tissue>
    </source>
</reference>
<organism evidence="3 4">
    <name type="scientific">Camelina sativa</name>
    <name type="common">False flax</name>
    <name type="synonym">Myagrum sativum</name>
    <dbReference type="NCBI Taxonomy" id="90675"/>
    <lineage>
        <taxon>Eukaryota</taxon>
        <taxon>Viridiplantae</taxon>
        <taxon>Streptophyta</taxon>
        <taxon>Embryophyta</taxon>
        <taxon>Tracheophyta</taxon>
        <taxon>Spermatophyta</taxon>
        <taxon>Magnoliopsida</taxon>
        <taxon>eudicotyledons</taxon>
        <taxon>Gunneridae</taxon>
        <taxon>Pentapetalae</taxon>
        <taxon>rosids</taxon>
        <taxon>malvids</taxon>
        <taxon>Brassicales</taxon>
        <taxon>Brassicaceae</taxon>
        <taxon>Camelineae</taxon>
        <taxon>Camelina</taxon>
    </lineage>
</organism>
<feature type="compositionally biased region" description="Basic and acidic residues" evidence="1">
    <location>
        <begin position="249"/>
        <end position="265"/>
    </location>
</feature>
<accession>A0ABM1QID0</accession>